<comment type="caution">
    <text evidence="13">The sequence shown here is derived from an EMBL/GenBank/DDBJ whole genome shotgun (WGS) entry which is preliminary data.</text>
</comment>
<dbReference type="PROSITE" id="PS50011">
    <property type="entry name" value="PROTEIN_KINASE_DOM"/>
    <property type="match status" value="1"/>
</dbReference>
<dbReference type="Gene3D" id="1.10.510.10">
    <property type="entry name" value="Transferase(Phosphotransferase) domain 1"/>
    <property type="match status" value="1"/>
</dbReference>
<evidence type="ECO:0000256" key="10">
    <source>
        <dbReference type="ARBA" id="ARBA00048679"/>
    </source>
</evidence>
<feature type="transmembrane region" description="Helical" evidence="11">
    <location>
        <begin position="21"/>
        <end position="41"/>
    </location>
</feature>
<evidence type="ECO:0000256" key="3">
    <source>
        <dbReference type="ARBA" id="ARBA00022527"/>
    </source>
</evidence>
<comment type="catalytic activity">
    <reaction evidence="10">
        <text>L-seryl-[protein] + ATP = O-phospho-L-seryl-[protein] + ADP + H(+)</text>
        <dbReference type="Rhea" id="RHEA:17989"/>
        <dbReference type="Rhea" id="RHEA-COMP:9863"/>
        <dbReference type="Rhea" id="RHEA-COMP:11604"/>
        <dbReference type="ChEBI" id="CHEBI:15378"/>
        <dbReference type="ChEBI" id="CHEBI:29999"/>
        <dbReference type="ChEBI" id="CHEBI:30616"/>
        <dbReference type="ChEBI" id="CHEBI:83421"/>
        <dbReference type="ChEBI" id="CHEBI:456216"/>
        <dbReference type="EC" id="2.7.11.1"/>
    </reaction>
</comment>
<evidence type="ECO:0000256" key="1">
    <source>
        <dbReference type="ARBA" id="ARBA00012513"/>
    </source>
</evidence>
<dbReference type="CDD" id="cd00180">
    <property type="entry name" value="PKc"/>
    <property type="match status" value="1"/>
</dbReference>
<dbReference type="PANTHER" id="PTHR24356">
    <property type="entry name" value="SERINE/THREONINE-PROTEIN KINASE"/>
    <property type="match status" value="1"/>
</dbReference>
<evidence type="ECO:0000256" key="7">
    <source>
        <dbReference type="ARBA" id="ARBA00022840"/>
    </source>
</evidence>
<dbReference type="GO" id="GO:0004674">
    <property type="term" value="F:protein serine/threonine kinase activity"/>
    <property type="evidence" value="ECO:0007669"/>
    <property type="project" value="UniProtKB-KW"/>
</dbReference>
<evidence type="ECO:0000256" key="9">
    <source>
        <dbReference type="ARBA" id="ARBA00047899"/>
    </source>
</evidence>
<name>A0A226E8L4_FOLCA</name>
<dbReference type="PROSITE" id="PS00108">
    <property type="entry name" value="PROTEIN_KINASE_ST"/>
    <property type="match status" value="1"/>
</dbReference>
<keyword evidence="11" id="KW-1133">Transmembrane helix</keyword>
<dbReference type="SUPFAM" id="SSF56112">
    <property type="entry name" value="Protein kinase-like (PK-like)"/>
    <property type="match status" value="1"/>
</dbReference>
<proteinExistence type="predicted"/>
<evidence type="ECO:0000256" key="4">
    <source>
        <dbReference type="ARBA" id="ARBA00022679"/>
    </source>
</evidence>
<accession>A0A226E8L4</accession>
<feature type="domain" description="Protein kinase" evidence="12">
    <location>
        <begin position="299"/>
        <end position="450"/>
    </location>
</feature>
<dbReference type="OrthoDB" id="10252171at2759"/>
<dbReference type="STRING" id="158441.A0A226E8L4"/>
<evidence type="ECO:0000259" key="12">
    <source>
        <dbReference type="PROSITE" id="PS50011"/>
    </source>
</evidence>
<comment type="catalytic activity">
    <reaction evidence="9">
        <text>L-threonyl-[protein] + ATP = O-phospho-L-threonyl-[protein] + ADP + H(+)</text>
        <dbReference type="Rhea" id="RHEA:46608"/>
        <dbReference type="Rhea" id="RHEA-COMP:11060"/>
        <dbReference type="Rhea" id="RHEA-COMP:11605"/>
        <dbReference type="ChEBI" id="CHEBI:15378"/>
        <dbReference type="ChEBI" id="CHEBI:30013"/>
        <dbReference type="ChEBI" id="CHEBI:30616"/>
        <dbReference type="ChEBI" id="CHEBI:61977"/>
        <dbReference type="ChEBI" id="CHEBI:456216"/>
        <dbReference type="EC" id="2.7.11.1"/>
    </reaction>
</comment>
<evidence type="ECO:0000256" key="8">
    <source>
        <dbReference type="ARBA" id="ARBA00033099"/>
    </source>
</evidence>
<dbReference type="Pfam" id="PF00069">
    <property type="entry name" value="Pkinase"/>
    <property type="match status" value="1"/>
</dbReference>
<dbReference type="SMART" id="SM00220">
    <property type="entry name" value="S_TKc"/>
    <property type="match status" value="1"/>
</dbReference>
<dbReference type="AlphaFoldDB" id="A0A226E8L4"/>
<dbReference type="Proteomes" id="UP000198287">
    <property type="component" value="Unassembled WGS sequence"/>
</dbReference>
<evidence type="ECO:0000256" key="5">
    <source>
        <dbReference type="ARBA" id="ARBA00022741"/>
    </source>
</evidence>
<dbReference type="InterPro" id="IPR008271">
    <property type="entry name" value="Ser/Thr_kinase_AS"/>
</dbReference>
<evidence type="ECO:0000313" key="13">
    <source>
        <dbReference type="EMBL" id="OXA53895.1"/>
    </source>
</evidence>
<keyword evidence="7" id="KW-0067">ATP-binding</keyword>
<dbReference type="EC" id="2.7.11.1" evidence="1"/>
<protein>
    <recommendedName>
        <fullName evidence="2">Serine/threonine-protein kinase greatwall</fullName>
        <ecNumber evidence="1">2.7.11.1</ecNumber>
    </recommendedName>
    <alternativeName>
        <fullName evidence="8">Microtubule-associated serine/threonine-protein kinase-like</fullName>
    </alternativeName>
</protein>
<keyword evidence="6 13" id="KW-0418">Kinase</keyword>
<evidence type="ECO:0000256" key="6">
    <source>
        <dbReference type="ARBA" id="ARBA00022777"/>
    </source>
</evidence>
<evidence type="ECO:0000313" key="14">
    <source>
        <dbReference type="Proteomes" id="UP000198287"/>
    </source>
</evidence>
<sequence length="450" mass="51537">MNINIVTTLKRFPRIIRAWNWYKINHYSSLTLLVAVLTIILTNKSEEFEKTEISIIKRRSGETILTVDGVQEIEFDSMIDSMGFLVYEDDYEDCGKLKQVRGSKSTMLLDNWKFSCDPLQRLRLAKRAGYSGIIGYNIPTGYKTPPGVSVSLTLIGESDANILKKYSYPNSVRFYVSSKPVTYVRGRYWFVPDCSVQQLLIYVFITFFTVRFLLVPNEYNILDLYYFYMYPRLKYSELGVNIPIPLSKKLLYYFSSTKYGAYPEPIAYTHIENERVKAIQEINNNNDDFSDFGIGDKDFELVSDISVGTYGNVTKKKFLPTGEQVAVKSILKIYNGSILESEVLQCGNISDAIVRLLYAYESDIYIHFVTDLMQGSLLDFTKLLRKDHAKIFAVELGLGLEALHSFGVAHRDLKPANVFLDQKFHIKIGDFGCSAKLRQVNVTFPQVFVT</sequence>
<keyword evidence="11" id="KW-0812">Transmembrane</keyword>
<evidence type="ECO:0000256" key="2">
    <source>
        <dbReference type="ARBA" id="ARBA00022148"/>
    </source>
</evidence>
<keyword evidence="4" id="KW-0808">Transferase</keyword>
<reference evidence="13 14" key="1">
    <citation type="submission" date="2015-12" db="EMBL/GenBank/DDBJ databases">
        <title>The genome of Folsomia candida.</title>
        <authorList>
            <person name="Faddeeva A."/>
            <person name="Derks M.F."/>
            <person name="Anvar Y."/>
            <person name="Smit S."/>
            <person name="Van Straalen N."/>
            <person name="Roelofs D."/>
        </authorList>
    </citation>
    <scope>NUCLEOTIDE SEQUENCE [LARGE SCALE GENOMIC DNA]</scope>
    <source>
        <strain evidence="13 14">VU population</strain>
        <tissue evidence="13">Whole body</tissue>
    </source>
</reference>
<keyword evidence="3" id="KW-0723">Serine/threonine-protein kinase</keyword>
<evidence type="ECO:0000256" key="11">
    <source>
        <dbReference type="SAM" id="Phobius"/>
    </source>
</evidence>
<dbReference type="GO" id="GO:0035556">
    <property type="term" value="P:intracellular signal transduction"/>
    <property type="evidence" value="ECO:0007669"/>
    <property type="project" value="TreeGrafter"/>
</dbReference>
<dbReference type="InterPro" id="IPR000719">
    <property type="entry name" value="Prot_kinase_dom"/>
</dbReference>
<keyword evidence="14" id="KW-1185">Reference proteome</keyword>
<dbReference type="GO" id="GO:0005524">
    <property type="term" value="F:ATP binding"/>
    <property type="evidence" value="ECO:0007669"/>
    <property type="project" value="UniProtKB-KW"/>
</dbReference>
<organism evidence="13 14">
    <name type="scientific">Folsomia candida</name>
    <name type="common">Springtail</name>
    <dbReference type="NCBI Taxonomy" id="158441"/>
    <lineage>
        <taxon>Eukaryota</taxon>
        <taxon>Metazoa</taxon>
        <taxon>Ecdysozoa</taxon>
        <taxon>Arthropoda</taxon>
        <taxon>Hexapoda</taxon>
        <taxon>Collembola</taxon>
        <taxon>Entomobryomorpha</taxon>
        <taxon>Isotomoidea</taxon>
        <taxon>Isotomidae</taxon>
        <taxon>Proisotominae</taxon>
        <taxon>Folsomia</taxon>
    </lineage>
</organism>
<dbReference type="InterPro" id="IPR050236">
    <property type="entry name" value="Ser_Thr_kinase_AGC"/>
</dbReference>
<gene>
    <name evidence="13" type="ORF">Fcan01_11473</name>
</gene>
<dbReference type="InterPro" id="IPR011009">
    <property type="entry name" value="Kinase-like_dom_sf"/>
</dbReference>
<dbReference type="EMBL" id="LNIX01000005">
    <property type="protein sequence ID" value="OXA53895.1"/>
    <property type="molecule type" value="Genomic_DNA"/>
</dbReference>
<keyword evidence="11" id="KW-0472">Membrane</keyword>
<dbReference type="PANTHER" id="PTHR24356:SF1">
    <property type="entry name" value="SERINE_THREONINE-PROTEIN KINASE GREATWALL"/>
    <property type="match status" value="1"/>
</dbReference>
<keyword evidence="5" id="KW-0547">Nucleotide-binding</keyword>